<dbReference type="PANTHER" id="PTHR47939:SF5">
    <property type="entry name" value="PENTACOTRIPEPTIDE-REPEAT REGION OF PRORP DOMAIN-CONTAINING PROTEIN"/>
    <property type="match status" value="1"/>
</dbReference>
<feature type="compositionally biased region" description="Polar residues" evidence="1">
    <location>
        <begin position="1018"/>
        <end position="1033"/>
    </location>
</feature>
<sequence length="1335" mass="152014">MLERTATSIEPCSNSLQRVLPSVRPCLYTRRKLHTAFWHHGASDLELLDACQAIMRQPAADSRIHAPQPKPDKRPEATTASGLLLDFLYPSGTAALLRRPYSIHPVRLESGSRPRNHMSRLFTSSVSRRSDQQSGFRVTAKDSTDLEEPEEEVLDEEGVHTGENAVEDIKEEWEDAEDGVAAARALRKLLRSERVGAYDQIFQQYTRLDPSSKDEFTTDVLLAISASTRPIEAWRVNDLFSKYSVDEWTEELVRAAVKAQLTLHKVPEAMDIYKTAMERHGFGGALDYIAAYGFELSSWNLILEAWELYFNVKGAEEPPYLPSAPTAAEPAGSSDEHDTKRGTLSLRPEDARSQLESMTEQEGKATADSIDTQTLAESTQIQDLESEAERSTVQQTAIPSDLETVARREILIESSAGQEAVLNETEALDAQQAFEHTHNPAAIHNDDVGVQQAQESLPAGGLGYPTLAATTNFEAKVKELYQYLENDPESLSQRTALVDSFLRHVVRYALHSFRTSDVVFMLHHAGDPCSYERFIIFNAEQGRKRLANDLYRKYRALPGVRVADSVLRVMLDVYFPYNVVGMEQLLEDWYRSYGRLDERAYHKFMSFYGGRGDVKSIMRLAGEFAKNYDSKVENDPKFIRTLMQAHAVRGDAEAAEKVMMEAAERTGEPPPMRQWNILMNAHTKAGDYGGAIELFTYICNELEPDDYTFGTMMGMAGFRGDLQFTLELYQLARERNVQPTSTMIKALVEAYCQNDRYAEAEKLCVNVTKKRNLPGNYTMLWNALLQHHARRRDLTTVNRLLEFMSSQGIPYNHDTYSHLLLALLYARQSHHAMHLLRVAHREGVFEPTADHFVLLMAAFINSGEPHMALKTNELMASMNFPHSAMRMTKVIDALGRWQQLPYTKRLGLSGDHFLKKILRNFYKAMEREDQGSPDDIRSVIGLYSKVLFILTQMREHVTVQQLIRLHNQRYPSRSSEETIPLKLLHQIMLADFFEKKYDRVRETWDLILRRATNRYQPASSFLNPENPAQPSPESLSLSSSSSSTKPVIYAQRFRLCDPLKTMQRLYLEEQDAEGLLELVATVRKRGFDLDSKNWNYHVQALARLKKWREAFTVCERVLMPQWTGWYAVRAEAQAKNQVPLELRRIGRNPQRPRPIAHTLLVLAKEYMDLEQMMLWSHEASREFEYINEKCPKAVRAVTTLHRSGSRLEAQIFGVQPRRREQQQQQEEEEEEEEEEEVVEEYEDGSVLGEGEEEVGDKGGGGDDDAGSLEPFKAERTWKGGRKVRTDERVVRPRKFEETAWTEGGLLNVADPSKVKSGEQNLSEDNIVNALKGGGG</sequence>
<accession>A0AAN7D056</accession>
<reference evidence="2" key="1">
    <citation type="journal article" date="2023" name="Mol. Phylogenet. Evol.">
        <title>Genome-scale phylogeny and comparative genomics of the fungal order Sordariales.</title>
        <authorList>
            <person name="Hensen N."/>
            <person name="Bonometti L."/>
            <person name="Westerberg I."/>
            <person name="Brannstrom I.O."/>
            <person name="Guillou S."/>
            <person name="Cros-Aarteil S."/>
            <person name="Calhoun S."/>
            <person name="Haridas S."/>
            <person name="Kuo A."/>
            <person name="Mondo S."/>
            <person name="Pangilinan J."/>
            <person name="Riley R."/>
            <person name="LaButti K."/>
            <person name="Andreopoulos B."/>
            <person name="Lipzen A."/>
            <person name="Chen C."/>
            <person name="Yan M."/>
            <person name="Daum C."/>
            <person name="Ng V."/>
            <person name="Clum A."/>
            <person name="Steindorff A."/>
            <person name="Ohm R.A."/>
            <person name="Martin F."/>
            <person name="Silar P."/>
            <person name="Natvig D.O."/>
            <person name="Lalanne C."/>
            <person name="Gautier V."/>
            <person name="Ament-Velasquez S.L."/>
            <person name="Kruys A."/>
            <person name="Hutchinson M.I."/>
            <person name="Powell A.J."/>
            <person name="Barry K."/>
            <person name="Miller A.N."/>
            <person name="Grigoriev I.V."/>
            <person name="Debuchy R."/>
            <person name="Gladieux P."/>
            <person name="Hiltunen Thoren M."/>
            <person name="Johannesson H."/>
        </authorList>
    </citation>
    <scope>NUCLEOTIDE SEQUENCE</scope>
    <source>
        <strain evidence="2">CBS 359.72</strain>
    </source>
</reference>
<dbReference type="Pfam" id="PF13812">
    <property type="entry name" value="PPR_3"/>
    <property type="match status" value="1"/>
</dbReference>
<keyword evidence="3" id="KW-1185">Reference proteome</keyword>
<dbReference type="Pfam" id="PF01535">
    <property type="entry name" value="PPR"/>
    <property type="match status" value="1"/>
</dbReference>
<protein>
    <submittedName>
        <fullName evidence="2">Uncharacterized protein</fullName>
    </submittedName>
</protein>
<dbReference type="Proteomes" id="UP001303647">
    <property type="component" value="Unassembled WGS sequence"/>
</dbReference>
<feature type="compositionally biased region" description="Basic and acidic residues" evidence="1">
    <location>
        <begin position="1271"/>
        <end position="1281"/>
    </location>
</feature>
<evidence type="ECO:0000313" key="2">
    <source>
        <dbReference type="EMBL" id="KAK4251593.1"/>
    </source>
</evidence>
<feature type="compositionally biased region" description="Polar residues" evidence="1">
    <location>
        <begin position="123"/>
        <end position="136"/>
    </location>
</feature>
<dbReference type="PANTHER" id="PTHR47939">
    <property type="entry name" value="MEMBRANE-ASSOCIATED SALT-INDUCIBLE PROTEIN-LIKE"/>
    <property type="match status" value="1"/>
</dbReference>
<dbReference type="InterPro" id="IPR002885">
    <property type="entry name" value="PPR_rpt"/>
</dbReference>
<feature type="compositionally biased region" description="Acidic residues" evidence="1">
    <location>
        <begin position="1225"/>
        <end position="1254"/>
    </location>
</feature>
<feature type="region of interest" description="Disordered" evidence="1">
    <location>
        <begin position="1018"/>
        <end position="1041"/>
    </location>
</feature>
<feature type="region of interest" description="Disordered" evidence="1">
    <location>
        <begin position="1211"/>
        <end position="1281"/>
    </location>
</feature>
<organism evidence="2 3">
    <name type="scientific">Corynascus novoguineensis</name>
    <dbReference type="NCBI Taxonomy" id="1126955"/>
    <lineage>
        <taxon>Eukaryota</taxon>
        <taxon>Fungi</taxon>
        <taxon>Dikarya</taxon>
        <taxon>Ascomycota</taxon>
        <taxon>Pezizomycotina</taxon>
        <taxon>Sordariomycetes</taxon>
        <taxon>Sordariomycetidae</taxon>
        <taxon>Sordariales</taxon>
        <taxon>Chaetomiaceae</taxon>
        <taxon>Corynascus</taxon>
    </lineage>
</organism>
<dbReference type="InterPro" id="IPR050667">
    <property type="entry name" value="PPR-containing_protein"/>
</dbReference>
<comment type="caution">
    <text evidence="2">The sequence shown here is derived from an EMBL/GenBank/DDBJ whole genome shotgun (WGS) entry which is preliminary data.</text>
</comment>
<proteinExistence type="predicted"/>
<evidence type="ECO:0000256" key="1">
    <source>
        <dbReference type="SAM" id="MobiDB-lite"/>
    </source>
</evidence>
<feature type="compositionally biased region" description="Polar residues" evidence="1">
    <location>
        <begin position="369"/>
        <end position="378"/>
    </location>
</feature>
<dbReference type="InterPro" id="IPR011990">
    <property type="entry name" value="TPR-like_helical_dom_sf"/>
</dbReference>
<feature type="region of interest" description="Disordered" evidence="1">
    <location>
        <begin position="123"/>
        <end position="149"/>
    </location>
</feature>
<gene>
    <name evidence="2" type="ORF">C7999DRAFT_10773</name>
</gene>
<feature type="compositionally biased region" description="Basic and acidic residues" evidence="1">
    <location>
        <begin position="334"/>
        <end position="353"/>
    </location>
</feature>
<dbReference type="Gene3D" id="1.25.40.10">
    <property type="entry name" value="Tetratricopeptide repeat domain"/>
    <property type="match status" value="2"/>
</dbReference>
<reference evidence="2" key="2">
    <citation type="submission" date="2023-05" db="EMBL/GenBank/DDBJ databases">
        <authorList>
            <consortium name="Lawrence Berkeley National Laboratory"/>
            <person name="Steindorff A."/>
            <person name="Hensen N."/>
            <person name="Bonometti L."/>
            <person name="Westerberg I."/>
            <person name="Brannstrom I.O."/>
            <person name="Guillou S."/>
            <person name="Cros-Aarteil S."/>
            <person name="Calhoun S."/>
            <person name="Haridas S."/>
            <person name="Kuo A."/>
            <person name="Mondo S."/>
            <person name="Pangilinan J."/>
            <person name="Riley R."/>
            <person name="Labutti K."/>
            <person name="Andreopoulos B."/>
            <person name="Lipzen A."/>
            <person name="Chen C."/>
            <person name="Yanf M."/>
            <person name="Daum C."/>
            <person name="Ng V."/>
            <person name="Clum A."/>
            <person name="Ohm R."/>
            <person name="Martin F."/>
            <person name="Silar P."/>
            <person name="Natvig D."/>
            <person name="Lalanne C."/>
            <person name="Gautier V."/>
            <person name="Ament-Velasquez S.L."/>
            <person name="Kruys A."/>
            <person name="Hutchinson M.I."/>
            <person name="Powell A.J."/>
            <person name="Barry K."/>
            <person name="Miller A.N."/>
            <person name="Grigoriev I.V."/>
            <person name="Debuchy R."/>
            <person name="Gladieux P."/>
            <person name="Thoren M.H."/>
            <person name="Johannesson H."/>
        </authorList>
    </citation>
    <scope>NUCLEOTIDE SEQUENCE</scope>
    <source>
        <strain evidence="2">CBS 359.72</strain>
    </source>
</reference>
<name>A0AAN7D056_9PEZI</name>
<feature type="region of interest" description="Disordered" evidence="1">
    <location>
        <begin position="321"/>
        <end position="378"/>
    </location>
</feature>
<evidence type="ECO:0000313" key="3">
    <source>
        <dbReference type="Proteomes" id="UP001303647"/>
    </source>
</evidence>
<dbReference type="EMBL" id="MU857605">
    <property type="protein sequence ID" value="KAK4251593.1"/>
    <property type="molecule type" value="Genomic_DNA"/>
</dbReference>